<name>A0A327ZKZ3_9ACTN</name>
<comment type="caution">
    <text evidence="1">The sequence shown here is derived from an EMBL/GenBank/DDBJ whole genome shotgun (WGS) entry which is preliminary data.</text>
</comment>
<keyword evidence="2" id="KW-1185">Reference proteome</keyword>
<protein>
    <submittedName>
        <fullName evidence="1">Uncharacterized protein</fullName>
    </submittedName>
</protein>
<evidence type="ECO:0000313" key="1">
    <source>
        <dbReference type="EMBL" id="RAK42931.1"/>
    </source>
</evidence>
<organism evidence="1 2">
    <name type="scientific">Actinoplanes lutulentus</name>
    <dbReference type="NCBI Taxonomy" id="1287878"/>
    <lineage>
        <taxon>Bacteria</taxon>
        <taxon>Bacillati</taxon>
        <taxon>Actinomycetota</taxon>
        <taxon>Actinomycetes</taxon>
        <taxon>Micromonosporales</taxon>
        <taxon>Micromonosporaceae</taxon>
        <taxon>Actinoplanes</taxon>
    </lineage>
</organism>
<sequence>MRQPARTPMIAAVNEASVFLGLLAALGHDGEEMTA</sequence>
<gene>
    <name evidence="1" type="ORF">B0I29_10161</name>
</gene>
<dbReference type="Proteomes" id="UP000249341">
    <property type="component" value="Unassembled WGS sequence"/>
</dbReference>
<evidence type="ECO:0000313" key="2">
    <source>
        <dbReference type="Proteomes" id="UP000249341"/>
    </source>
</evidence>
<dbReference type="EMBL" id="QLMJ01000001">
    <property type="protein sequence ID" value="RAK42931.1"/>
    <property type="molecule type" value="Genomic_DNA"/>
</dbReference>
<proteinExistence type="predicted"/>
<reference evidence="1 2" key="1">
    <citation type="submission" date="2018-06" db="EMBL/GenBank/DDBJ databases">
        <title>Genomic Encyclopedia of Type Strains, Phase III (KMG-III): the genomes of soil and plant-associated and newly described type strains.</title>
        <authorList>
            <person name="Whitman W."/>
        </authorList>
    </citation>
    <scope>NUCLEOTIDE SEQUENCE [LARGE SCALE GENOMIC DNA]</scope>
    <source>
        <strain evidence="1 2">CGMCC 4.7090</strain>
    </source>
</reference>
<accession>A0A327ZKZ3</accession>
<dbReference type="AlphaFoldDB" id="A0A327ZKZ3"/>